<dbReference type="PIRSF" id="PIRSF006816">
    <property type="entry name" value="Cyc3_hyd_g"/>
    <property type="match status" value="1"/>
</dbReference>
<feature type="domain" description="FAD-binding FR-type" evidence="2">
    <location>
        <begin position="9"/>
        <end position="107"/>
    </location>
</feature>
<evidence type="ECO:0000313" key="4">
    <source>
        <dbReference type="Proteomes" id="UP000219621"/>
    </source>
</evidence>
<dbReference type="InterPro" id="IPR017938">
    <property type="entry name" value="Riboflavin_synthase-like_b-brl"/>
</dbReference>
<protein>
    <submittedName>
        <fullName evidence="3">NAD(P)H-flavin reductase</fullName>
    </submittedName>
</protein>
<evidence type="ECO:0000313" key="3">
    <source>
        <dbReference type="EMBL" id="SOD96899.1"/>
    </source>
</evidence>
<dbReference type="Pfam" id="PF00175">
    <property type="entry name" value="NAD_binding_1"/>
    <property type="match status" value="1"/>
</dbReference>
<keyword evidence="1" id="KW-0408">Iron</keyword>
<dbReference type="Pfam" id="PF10418">
    <property type="entry name" value="DHODB_Fe-S_bind"/>
    <property type="match status" value="1"/>
</dbReference>
<feature type="binding site" evidence="1">
    <location>
        <position position="243"/>
    </location>
    <ligand>
        <name>[2Fe-2S] cluster</name>
        <dbReference type="ChEBI" id="CHEBI:190135"/>
    </ligand>
</feature>
<proteinExistence type="predicted"/>
<dbReference type="InterPro" id="IPR019480">
    <property type="entry name" value="Dihydroorotate_DH_Fe-S-bd"/>
</dbReference>
<dbReference type="Proteomes" id="UP000219621">
    <property type="component" value="Unassembled WGS sequence"/>
</dbReference>
<dbReference type="PANTHER" id="PTHR43513">
    <property type="entry name" value="DIHYDROOROTATE DEHYDROGENASE B (NAD(+)), ELECTRON TRANSFER SUBUNIT"/>
    <property type="match status" value="1"/>
</dbReference>
<dbReference type="GO" id="GO:0051537">
    <property type="term" value="F:2 iron, 2 sulfur cluster binding"/>
    <property type="evidence" value="ECO:0007669"/>
    <property type="project" value="UniProtKB-KW"/>
</dbReference>
<dbReference type="EMBL" id="OCNJ01000006">
    <property type="protein sequence ID" value="SOD96899.1"/>
    <property type="molecule type" value="Genomic_DNA"/>
</dbReference>
<sequence length="279" mass="29779">MTVAAPETMVPRPFRIARVRRELADTFTLDLVPEDGAAPPAWRPGQFMMLYAFGQGEVPISVSGDPAVPEVLTHTTRAVGGVTRAMWGLKAGATLGVRGPFGRAWPVVTAEGRDVVIVAGGLGLAPVRPLVLAVLAARQRFGRVLVLYGARTPEDILFHTEVRAWRSRFDTGVAVTVDRATGGWSGPVGMVTRLVAAGGFDPAAATAFVCGPELMMRAACEALVRKGVAPDRVWLSMERNMKCAIGVCGHCQWAGRFVCRDGPVFDYGAVRDVLPLAEV</sequence>
<dbReference type="PRINTS" id="PR00406">
    <property type="entry name" value="CYTB5RDTASE"/>
</dbReference>
<dbReference type="SUPFAM" id="SSF52343">
    <property type="entry name" value="Ferredoxin reductase-like, C-terminal NADP-linked domain"/>
    <property type="match status" value="1"/>
</dbReference>
<dbReference type="GO" id="GO:0006221">
    <property type="term" value="P:pyrimidine nucleotide biosynthetic process"/>
    <property type="evidence" value="ECO:0007669"/>
    <property type="project" value="InterPro"/>
</dbReference>
<dbReference type="PRINTS" id="PR00371">
    <property type="entry name" value="FPNCR"/>
</dbReference>
<dbReference type="InterPro" id="IPR017927">
    <property type="entry name" value="FAD-bd_FR_type"/>
</dbReference>
<dbReference type="InterPro" id="IPR050353">
    <property type="entry name" value="PyrK_electron_transfer"/>
</dbReference>
<keyword evidence="1" id="KW-0411">Iron-sulfur</keyword>
<keyword evidence="1" id="KW-0479">Metal-binding</keyword>
<dbReference type="GO" id="GO:0050660">
    <property type="term" value="F:flavin adenine dinucleotide binding"/>
    <property type="evidence" value="ECO:0007669"/>
    <property type="project" value="InterPro"/>
</dbReference>
<dbReference type="GO" id="GO:0046872">
    <property type="term" value="F:metal ion binding"/>
    <property type="evidence" value="ECO:0007669"/>
    <property type="project" value="UniProtKB-KW"/>
</dbReference>
<organism evidence="3 4">
    <name type="scientific">Caenispirillum bisanense</name>
    <dbReference type="NCBI Taxonomy" id="414052"/>
    <lineage>
        <taxon>Bacteria</taxon>
        <taxon>Pseudomonadati</taxon>
        <taxon>Pseudomonadota</taxon>
        <taxon>Alphaproteobacteria</taxon>
        <taxon>Rhodospirillales</taxon>
        <taxon>Novispirillaceae</taxon>
        <taxon>Caenispirillum</taxon>
    </lineage>
</organism>
<gene>
    <name evidence="3" type="ORF">SAMN05421508_106150</name>
</gene>
<dbReference type="GO" id="GO:0016491">
    <property type="term" value="F:oxidoreductase activity"/>
    <property type="evidence" value="ECO:0007669"/>
    <property type="project" value="InterPro"/>
</dbReference>
<name>A0A286GP98_9PROT</name>
<feature type="binding site" evidence="1">
    <location>
        <position position="259"/>
    </location>
    <ligand>
        <name>[2Fe-2S] cluster</name>
        <dbReference type="ChEBI" id="CHEBI:190135"/>
    </ligand>
</feature>
<dbReference type="RefSeq" id="WP_097279921.1">
    <property type="nucleotide sequence ID" value="NZ_OCNJ01000006.1"/>
</dbReference>
<dbReference type="InterPro" id="IPR001433">
    <property type="entry name" value="OxRdtase_FAD/NAD-bd"/>
</dbReference>
<dbReference type="OrthoDB" id="9806195at2"/>
<dbReference type="InterPro" id="IPR012165">
    <property type="entry name" value="Cyt_c3_hydrogenase_gsu"/>
</dbReference>
<dbReference type="Gene3D" id="2.40.30.10">
    <property type="entry name" value="Translation factors"/>
    <property type="match status" value="1"/>
</dbReference>
<keyword evidence="4" id="KW-1185">Reference proteome</keyword>
<evidence type="ECO:0000259" key="2">
    <source>
        <dbReference type="PROSITE" id="PS51384"/>
    </source>
</evidence>
<feature type="binding site" evidence="1">
    <location>
        <position position="251"/>
    </location>
    <ligand>
        <name>[2Fe-2S] cluster</name>
        <dbReference type="ChEBI" id="CHEBI:190135"/>
    </ligand>
</feature>
<dbReference type="CDD" id="cd06221">
    <property type="entry name" value="sulfite_reductase_like"/>
    <property type="match status" value="1"/>
</dbReference>
<evidence type="ECO:0000256" key="1">
    <source>
        <dbReference type="PIRSR" id="PIRSR006816-2"/>
    </source>
</evidence>
<dbReference type="PROSITE" id="PS51384">
    <property type="entry name" value="FAD_FR"/>
    <property type="match status" value="1"/>
</dbReference>
<accession>A0A286GP98</accession>
<dbReference type="Gene3D" id="3.40.50.80">
    <property type="entry name" value="Nucleotide-binding domain of ferredoxin-NADP reductase (FNR) module"/>
    <property type="match status" value="1"/>
</dbReference>
<reference evidence="4" key="1">
    <citation type="submission" date="2017-09" db="EMBL/GenBank/DDBJ databases">
        <authorList>
            <person name="Varghese N."/>
            <person name="Submissions S."/>
        </authorList>
    </citation>
    <scope>NUCLEOTIDE SEQUENCE [LARGE SCALE GENOMIC DNA]</scope>
    <source>
        <strain evidence="4">USBA 140</strain>
    </source>
</reference>
<dbReference type="InterPro" id="IPR001709">
    <property type="entry name" value="Flavoprot_Pyr_Nucl_cyt_Rdtase"/>
</dbReference>
<dbReference type="PANTHER" id="PTHR43513:SF1">
    <property type="entry name" value="ANAEROBIC SULFITE REDUCTASE SUBUNIT B"/>
    <property type="match status" value="1"/>
</dbReference>
<dbReference type="AlphaFoldDB" id="A0A286GP98"/>
<feature type="binding site" evidence="1">
    <location>
        <position position="248"/>
    </location>
    <ligand>
        <name>[2Fe-2S] cluster</name>
        <dbReference type="ChEBI" id="CHEBI:190135"/>
    </ligand>
</feature>
<comment type="cofactor">
    <cofactor evidence="1">
        <name>[2Fe-2S] cluster</name>
        <dbReference type="ChEBI" id="CHEBI:190135"/>
    </cofactor>
    <text evidence="1">Binds 1 [2Fe-2S] cluster per subunit.</text>
</comment>
<dbReference type="SUPFAM" id="SSF63380">
    <property type="entry name" value="Riboflavin synthase domain-like"/>
    <property type="match status" value="1"/>
</dbReference>
<keyword evidence="1" id="KW-0001">2Fe-2S</keyword>
<dbReference type="InterPro" id="IPR039261">
    <property type="entry name" value="FNR_nucleotide-bd"/>
</dbReference>